<evidence type="ECO:0000256" key="8">
    <source>
        <dbReference type="ARBA" id="ARBA00023024"/>
    </source>
</evidence>
<comment type="catalytic activity">
    <reaction evidence="1">
        <text>Random endo-hydrolysis of N-acetyl-beta-D-glucosaminide (1-&gt;4)-beta-linkages in chitin and chitodextrins.</text>
        <dbReference type="EC" id="3.2.1.14"/>
    </reaction>
</comment>
<dbReference type="AlphaFoldDB" id="A0A8K0T312"/>
<evidence type="ECO:0000256" key="7">
    <source>
        <dbReference type="ARBA" id="ARBA00022801"/>
    </source>
</evidence>
<evidence type="ECO:0000256" key="12">
    <source>
        <dbReference type="PROSITE-ProRule" id="PRU00261"/>
    </source>
</evidence>
<evidence type="ECO:0000256" key="3">
    <source>
        <dbReference type="ARBA" id="ARBA00008682"/>
    </source>
</evidence>
<organism evidence="17 18">
    <name type="scientific">Stachybotrys elegans</name>
    <dbReference type="NCBI Taxonomy" id="80388"/>
    <lineage>
        <taxon>Eukaryota</taxon>
        <taxon>Fungi</taxon>
        <taxon>Dikarya</taxon>
        <taxon>Ascomycota</taxon>
        <taxon>Pezizomycotina</taxon>
        <taxon>Sordariomycetes</taxon>
        <taxon>Hypocreomycetidae</taxon>
        <taxon>Hypocreales</taxon>
        <taxon>Stachybotryaceae</taxon>
        <taxon>Stachybotrys</taxon>
    </lineage>
</organism>
<dbReference type="InterPro" id="IPR017853">
    <property type="entry name" value="GH"/>
</dbReference>
<feature type="signal peptide" evidence="14">
    <location>
        <begin position="1"/>
        <end position="26"/>
    </location>
</feature>
<feature type="domain" description="GH18" evidence="16">
    <location>
        <begin position="120"/>
        <end position="478"/>
    </location>
</feature>
<keyword evidence="9" id="KW-0119">Carbohydrate metabolism</keyword>
<dbReference type="Pfam" id="PF00187">
    <property type="entry name" value="Chitin_bind_1"/>
    <property type="match status" value="1"/>
</dbReference>
<evidence type="ECO:0000259" key="16">
    <source>
        <dbReference type="PROSITE" id="PS51910"/>
    </source>
</evidence>
<evidence type="ECO:0000313" key="18">
    <source>
        <dbReference type="Proteomes" id="UP000813444"/>
    </source>
</evidence>
<dbReference type="InterPro" id="IPR029070">
    <property type="entry name" value="Chitinase_insertion_sf"/>
</dbReference>
<dbReference type="EMBL" id="JAGPNK010000001">
    <property type="protein sequence ID" value="KAH7329286.1"/>
    <property type="molecule type" value="Genomic_DNA"/>
</dbReference>
<dbReference type="SUPFAM" id="SSF54556">
    <property type="entry name" value="Chitinase insertion domain"/>
    <property type="match status" value="1"/>
</dbReference>
<keyword evidence="5" id="KW-0964">Secreted</keyword>
<feature type="chain" id="PRO_5035448884" description="chitinase" evidence="14">
    <location>
        <begin position="27"/>
        <end position="1166"/>
    </location>
</feature>
<keyword evidence="11" id="KW-0624">Polysaccharide degradation</keyword>
<dbReference type="Proteomes" id="UP000813444">
    <property type="component" value="Unassembled WGS sequence"/>
</dbReference>
<dbReference type="CDD" id="cd00035">
    <property type="entry name" value="ChtBD1"/>
    <property type="match status" value="1"/>
</dbReference>
<dbReference type="PROSITE" id="PS00026">
    <property type="entry name" value="CHIT_BIND_I_1"/>
    <property type="match status" value="1"/>
</dbReference>
<comment type="caution">
    <text evidence="12">Lacks conserved residue(s) required for the propagation of feature annotation.</text>
</comment>
<dbReference type="SMART" id="SM00636">
    <property type="entry name" value="Glyco_18"/>
    <property type="match status" value="1"/>
</dbReference>
<proteinExistence type="inferred from homology"/>
<comment type="similarity">
    <text evidence="3">Belongs to the glycosyl hydrolase 18 family. Chitinase class V subfamily.</text>
</comment>
<evidence type="ECO:0000256" key="10">
    <source>
        <dbReference type="ARBA" id="ARBA00023295"/>
    </source>
</evidence>
<dbReference type="PROSITE" id="PS50941">
    <property type="entry name" value="CHIT_BIND_I_2"/>
    <property type="match status" value="1"/>
</dbReference>
<dbReference type="Gene3D" id="3.30.60.10">
    <property type="entry name" value="Endochitinase-like"/>
    <property type="match status" value="1"/>
</dbReference>
<comment type="subcellular location">
    <subcellularLocation>
        <location evidence="2">Secreted</location>
    </subcellularLocation>
</comment>
<dbReference type="PANTHER" id="PTHR11177:SF333">
    <property type="entry name" value="CHITINASE"/>
    <property type="match status" value="1"/>
</dbReference>
<dbReference type="Gene3D" id="3.20.20.80">
    <property type="entry name" value="Glycosidases"/>
    <property type="match status" value="1"/>
</dbReference>
<dbReference type="GO" id="GO:0008843">
    <property type="term" value="F:endochitinase activity"/>
    <property type="evidence" value="ECO:0007669"/>
    <property type="project" value="UniProtKB-EC"/>
</dbReference>
<evidence type="ECO:0000256" key="2">
    <source>
        <dbReference type="ARBA" id="ARBA00004613"/>
    </source>
</evidence>
<dbReference type="PANTHER" id="PTHR11177">
    <property type="entry name" value="CHITINASE"/>
    <property type="match status" value="1"/>
</dbReference>
<keyword evidence="10 13" id="KW-0326">Glycosidase</keyword>
<evidence type="ECO:0000256" key="11">
    <source>
        <dbReference type="ARBA" id="ARBA00023326"/>
    </source>
</evidence>
<dbReference type="GO" id="GO:0006032">
    <property type="term" value="P:chitin catabolic process"/>
    <property type="evidence" value="ECO:0007669"/>
    <property type="project" value="UniProtKB-KW"/>
</dbReference>
<feature type="disulfide bond" evidence="12">
    <location>
        <begin position="39"/>
        <end position="53"/>
    </location>
</feature>
<keyword evidence="18" id="KW-1185">Reference proteome</keyword>
<evidence type="ECO:0000259" key="15">
    <source>
        <dbReference type="PROSITE" id="PS50941"/>
    </source>
</evidence>
<gene>
    <name evidence="17" type="ORF">B0I35DRAFT_473903</name>
</gene>
<dbReference type="PROSITE" id="PS51910">
    <property type="entry name" value="GH18_2"/>
    <property type="match status" value="1"/>
</dbReference>
<evidence type="ECO:0000256" key="5">
    <source>
        <dbReference type="ARBA" id="ARBA00022525"/>
    </source>
</evidence>
<evidence type="ECO:0000256" key="9">
    <source>
        <dbReference type="ARBA" id="ARBA00023277"/>
    </source>
</evidence>
<dbReference type="InterPro" id="IPR050314">
    <property type="entry name" value="Glycosyl_Hydrlase_18"/>
</dbReference>
<keyword evidence="7 13" id="KW-0378">Hydrolase</keyword>
<evidence type="ECO:0000313" key="17">
    <source>
        <dbReference type="EMBL" id="KAH7329286.1"/>
    </source>
</evidence>
<dbReference type="SUPFAM" id="SSF51445">
    <property type="entry name" value="(Trans)glycosidases"/>
    <property type="match status" value="1"/>
</dbReference>
<dbReference type="CDD" id="cd06922">
    <property type="entry name" value="ChtBD1_GH18_1"/>
    <property type="match status" value="1"/>
</dbReference>
<keyword evidence="6 12" id="KW-0147">Chitin-binding</keyword>
<dbReference type="GO" id="GO:0000272">
    <property type="term" value="P:polysaccharide catabolic process"/>
    <property type="evidence" value="ECO:0007669"/>
    <property type="project" value="UniProtKB-KW"/>
</dbReference>
<dbReference type="EC" id="3.2.1.14" evidence="4"/>
<dbReference type="InterPro" id="IPR001579">
    <property type="entry name" value="Glyco_hydro_18_chit_AS"/>
</dbReference>
<reference evidence="17" key="1">
    <citation type="journal article" date="2021" name="Nat. Commun.">
        <title>Genetic determinants of endophytism in the Arabidopsis root mycobiome.</title>
        <authorList>
            <person name="Mesny F."/>
            <person name="Miyauchi S."/>
            <person name="Thiergart T."/>
            <person name="Pickel B."/>
            <person name="Atanasova L."/>
            <person name="Karlsson M."/>
            <person name="Huettel B."/>
            <person name="Barry K.W."/>
            <person name="Haridas S."/>
            <person name="Chen C."/>
            <person name="Bauer D."/>
            <person name="Andreopoulos W."/>
            <person name="Pangilinan J."/>
            <person name="LaButti K."/>
            <person name="Riley R."/>
            <person name="Lipzen A."/>
            <person name="Clum A."/>
            <person name="Drula E."/>
            <person name="Henrissat B."/>
            <person name="Kohler A."/>
            <person name="Grigoriev I.V."/>
            <person name="Martin F.M."/>
            <person name="Hacquard S."/>
        </authorList>
    </citation>
    <scope>NUCLEOTIDE SEQUENCE</scope>
    <source>
        <strain evidence="17">MPI-CAGE-CH-0235</strain>
    </source>
</reference>
<dbReference type="SUPFAM" id="SSF57016">
    <property type="entry name" value="Plant lectins/antimicrobial peptides"/>
    <property type="match status" value="1"/>
</dbReference>
<dbReference type="Gene3D" id="3.10.50.10">
    <property type="match status" value="1"/>
</dbReference>
<dbReference type="OrthoDB" id="4890684at2759"/>
<feature type="domain" description="Chitin-binding type-1" evidence="15">
    <location>
        <begin position="26"/>
        <end position="70"/>
    </location>
</feature>
<dbReference type="InterPro" id="IPR036861">
    <property type="entry name" value="Endochitinase-like_sf"/>
</dbReference>
<accession>A0A8K0T312</accession>
<dbReference type="InterPro" id="IPR011583">
    <property type="entry name" value="Chitinase_II/V-like_cat"/>
</dbReference>
<evidence type="ECO:0000256" key="13">
    <source>
        <dbReference type="RuleBase" id="RU000489"/>
    </source>
</evidence>
<comment type="caution">
    <text evidence="17">The sequence shown here is derived from an EMBL/GenBank/DDBJ whole genome shotgun (WGS) entry which is preliminary data.</text>
</comment>
<evidence type="ECO:0000256" key="14">
    <source>
        <dbReference type="SAM" id="SignalP"/>
    </source>
</evidence>
<dbReference type="PROSITE" id="PS01095">
    <property type="entry name" value="GH18_1"/>
    <property type="match status" value="1"/>
</dbReference>
<sequence>MSALHGFTLRLSQLFLFCTLFSIILAQDCGPSNPCESGCCSKFGFCGYGKDYCAPDNCVFNCDRKAECDPGGLGSQYVQLKRCPLNICCSKHGFCGTTKEFCGKKQMPKPAECTGRKNFQQVVGYYEGWSMGRYCNTFNPERIPRGVYTHINFAFASIDPKTFEVRPESNADIAMYKRVVSLKRREPNLKVLIAIGGWTFNDPGPTQYVFSDIARSKTNQNKFIRSLISFMSTYGFDGIDLDWEYPVAPDRSGRDEDYKNFPEFLKNMKKALKSSGRDEISITIPASLWYLKHFDIVAMEKHIDFFNVMSYDLHGTWDLTNQWVGPLLNAHTNLTEIDDALDLLWLNKINPSKVVMGLAFYGRSFRVESPSCTEPGCRYSSGSAKRPCSQEAGVILNSEIDDVLKQSTSQPKLFKKEAVKTLVYGDNNWVAYDDAETLELKTDFAFKRCLGGVMVWAISHDTQDAKYSTALGKHAPQSRPVKAKAAPAMGALDRYDNHDQCKWTNCGEPCPSGWTTVRRGDDGARKGEIMKDGQGCDGKAMHTFCCPAGNGIPTCGWYKHRNGDCTPACPNNWVEVGGNNQHCYRTAGGYFKGYQAACCTTEYGVGSRRGLFKNMGLYRNCDWGQQPTCENTCSNPRRSSLVASSWQGSGATTCLSSKPRGLCCNHDDEDWQWQDCKWYKDLGGGPGGRNNCRSGCPPDKVRVAMDATGCSNGAAAYCCSPQSRSLRPRDEDPQARRYQQALSAFARDPVCPAGYFDYHHIEPRSSGLSGRASSHDSRALTLSSRLGRRSATVADTQTMEEIVQAMAWGTVSYDTVVMWEETITTRWVHPTVPLVTGYFRRDNFGLVAIGGIAVAVTHFLCNLDEVNSVIGGASNGAGQASCASVVLLCEFEISIQSREIEWSITHAGITYSGIIRFRNYLSLGDWNADNPLQSIIYMEVFGFAQGCPVFNVVTQDRLLEALAGTLTEVDTEHLIDLQTMPEWYRAGIAGLLADGSAATNRIDPSFFTDTLQSSAATRVLGPLRAPRGYERGGRFDVETFEQRIMNGLGSTRNNDVFVLATKELNCIKRQLFGRRLTSRQNPIAATTMRRLMVRRPQDADTALTNMNHVIDLFLYLSHPTIHNSLVNIMTEMRTEMRLAEQAHLAIHNVRVPAVAHFDGWQASSRT</sequence>
<protein>
    <recommendedName>
        <fullName evidence="4">chitinase</fullName>
        <ecNumber evidence="4">3.2.1.14</ecNumber>
    </recommendedName>
</protein>
<dbReference type="InterPro" id="IPR001002">
    <property type="entry name" value="Chitin-bd_1"/>
</dbReference>
<keyword evidence="12" id="KW-1015">Disulfide bond</keyword>
<evidence type="ECO:0000256" key="1">
    <source>
        <dbReference type="ARBA" id="ARBA00000822"/>
    </source>
</evidence>
<keyword evidence="14" id="KW-0732">Signal</keyword>
<dbReference type="GO" id="GO:0005576">
    <property type="term" value="C:extracellular region"/>
    <property type="evidence" value="ECO:0007669"/>
    <property type="project" value="UniProtKB-SubCell"/>
</dbReference>
<dbReference type="SMART" id="SM00270">
    <property type="entry name" value="ChtBD1"/>
    <property type="match status" value="2"/>
</dbReference>
<dbReference type="Pfam" id="PF00704">
    <property type="entry name" value="Glyco_hydro_18"/>
    <property type="match status" value="1"/>
</dbReference>
<name>A0A8K0T312_9HYPO</name>
<evidence type="ECO:0000256" key="4">
    <source>
        <dbReference type="ARBA" id="ARBA00012729"/>
    </source>
</evidence>
<dbReference type="GO" id="GO:0008061">
    <property type="term" value="F:chitin binding"/>
    <property type="evidence" value="ECO:0007669"/>
    <property type="project" value="UniProtKB-UniRule"/>
</dbReference>
<keyword evidence="8" id="KW-0146">Chitin degradation</keyword>
<dbReference type="InterPro" id="IPR018371">
    <property type="entry name" value="Chitin-binding_1_CS"/>
</dbReference>
<evidence type="ECO:0000256" key="6">
    <source>
        <dbReference type="ARBA" id="ARBA00022669"/>
    </source>
</evidence>
<dbReference type="InterPro" id="IPR001223">
    <property type="entry name" value="Glyco_hydro18_cat"/>
</dbReference>